<comment type="caution">
    <text evidence="1">The sequence shown here is derived from an EMBL/GenBank/DDBJ whole genome shotgun (WGS) entry which is preliminary data.</text>
</comment>
<sequence>MKKRLFRGINSQRDLGFIKALSSSINNMLSYFNN</sequence>
<organism evidence="1 2">
    <name type="scientific">Intoshia linei</name>
    <dbReference type="NCBI Taxonomy" id="1819745"/>
    <lineage>
        <taxon>Eukaryota</taxon>
        <taxon>Metazoa</taxon>
        <taxon>Spiralia</taxon>
        <taxon>Lophotrochozoa</taxon>
        <taxon>Mesozoa</taxon>
        <taxon>Orthonectida</taxon>
        <taxon>Rhopaluridae</taxon>
        <taxon>Intoshia</taxon>
    </lineage>
</organism>
<name>A0A177AR30_9BILA</name>
<dbReference type="Proteomes" id="UP000078046">
    <property type="component" value="Unassembled WGS sequence"/>
</dbReference>
<evidence type="ECO:0000313" key="2">
    <source>
        <dbReference type="Proteomes" id="UP000078046"/>
    </source>
</evidence>
<dbReference type="EMBL" id="LWCA01001815">
    <property type="protein sequence ID" value="OAF64466.1"/>
    <property type="molecule type" value="Genomic_DNA"/>
</dbReference>
<protein>
    <submittedName>
        <fullName evidence="1">Uncharacterized protein</fullName>
    </submittedName>
</protein>
<evidence type="ECO:0000313" key="1">
    <source>
        <dbReference type="EMBL" id="OAF64466.1"/>
    </source>
</evidence>
<dbReference type="AlphaFoldDB" id="A0A177AR30"/>
<keyword evidence="2" id="KW-1185">Reference proteome</keyword>
<gene>
    <name evidence="1" type="ORF">A3Q56_07832</name>
</gene>
<reference evidence="1 2" key="1">
    <citation type="submission" date="2016-04" db="EMBL/GenBank/DDBJ databases">
        <title>The genome of Intoshia linei affirms orthonectids as highly simplified spiralians.</title>
        <authorList>
            <person name="Mikhailov K.V."/>
            <person name="Slusarev G.S."/>
            <person name="Nikitin M.A."/>
            <person name="Logacheva M.D."/>
            <person name="Penin A."/>
            <person name="Aleoshin V."/>
            <person name="Panchin Y.V."/>
        </authorList>
    </citation>
    <scope>NUCLEOTIDE SEQUENCE [LARGE SCALE GENOMIC DNA]</scope>
    <source>
        <strain evidence="1">Intl2013</strain>
        <tissue evidence="1">Whole animal</tissue>
    </source>
</reference>
<accession>A0A177AR30</accession>
<proteinExistence type="predicted"/>